<comment type="function">
    <text evidence="9 10">Cell wall formation. Catalyzes the addition of glutamate to the nucleotide precursor UDP-N-acetylmuramoyl-L-alanine (UMA).</text>
</comment>
<dbReference type="EMBL" id="AP027079">
    <property type="protein sequence ID" value="BDU69717.1"/>
    <property type="molecule type" value="Genomic_DNA"/>
</dbReference>
<gene>
    <name evidence="9 13" type="primary">murD</name>
    <name evidence="13" type="ORF">GETHOR_18180</name>
</gene>
<comment type="catalytic activity">
    <reaction evidence="9 10">
        <text>UDP-N-acetyl-alpha-D-muramoyl-L-alanine + D-glutamate + ATP = UDP-N-acetyl-alpha-D-muramoyl-L-alanyl-D-glutamate + ADP + phosphate + H(+)</text>
        <dbReference type="Rhea" id="RHEA:16429"/>
        <dbReference type="ChEBI" id="CHEBI:15378"/>
        <dbReference type="ChEBI" id="CHEBI:29986"/>
        <dbReference type="ChEBI" id="CHEBI:30616"/>
        <dbReference type="ChEBI" id="CHEBI:43474"/>
        <dbReference type="ChEBI" id="CHEBI:83898"/>
        <dbReference type="ChEBI" id="CHEBI:83900"/>
        <dbReference type="ChEBI" id="CHEBI:456216"/>
        <dbReference type="EC" id="6.3.2.9"/>
    </reaction>
</comment>
<evidence type="ECO:0000256" key="8">
    <source>
        <dbReference type="ARBA" id="ARBA00023306"/>
    </source>
</evidence>
<dbReference type="Gene3D" id="3.40.1190.10">
    <property type="entry name" value="Mur-like, catalytic domain"/>
    <property type="match status" value="1"/>
</dbReference>
<keyword evidence="7 9" id="KW-0067">ATP-binding</keyword>
<dbReference type="SUPFAM" id="SSF51984">
    <property type="entry name" value="MurCD N-terminal domain"/>
    <property type="match status" value="1"/>
</dbReference>
<comment type="subcellular location">
    <subcellularLocation>
        <location evidence="1 9 10">Cytoplasm</location>
    </subcellularLocation>
</comment>
<dbReference type="InterPro" id="IPR004101">
    <property type="entry name" value="Mur_ligase_C"/>
</dbReference>
<proteinExistence type="inferred from homology"/>
<keyword evidence="9 10" id="KW-0133">Cell shape</keyword>
<keyword evidence="9 10" id="KW-0573">Peptidoglycan synthesis</keyword>
<dbReference type="Pfam" id="PF21799">
    <property type="entry name" value="MurD-like_N"/>
    <property type="match status" value="1"/>
</dbReference>
<dbReference type="Gene3D" id="3.90.190.20">
    <property type="entry name" value="Mur ligase, C-terminal domain"/>
    <property type="match status" value="1"/>
</dbReference>
<dbReference type="Pfam" id="PF08245">
    <property type="entry name" value="Mur_ligase_M"/>
    <property type="match status" value="1"/>
</dbReference>
<dbReference type="InterPro" id="IPR036615">
    <property type="entry name" value="Mur_ligase_C_dom_sf"/>
</dbReference>
<keyword evidence="9 10" id="KW-0961">Cell wall biogenesis/degradation</keyword>
<feature type="domain" description="Mur ligase C-terminal" evidence="11">
    <location>
        <begin position="305"/>
        <end position="416"/>
    </location>
</feature>
<evidence type="ECO:0000256" key="3">
    <source>
        <dbReference type="ARBA" id="ARBA00022490"/>
    </source>
</evidence>
<accession>A0ABN6UXU7</accession>
<evidence type="ECO:0000259" key="12">
    <source>
        <dbReference type="Pfam" id="PF08245"/>
    </source>
</evidence>
<keyword evidence="5 9" id="KW-0132">Cell division</keyword>
<dbReference type="InterPro" id="IPR036565">
    <property type="entry name" value="Mur-like_cat_sf"/>
</dbReference>
<keyword evidence="6 9" id="KW-0547">Nucleotide-binding</keyword>
<reference evidence="14" key="1">
    <citation type="journal article" date="2023" name="Int. J. Syst. Evol. Microbiol.">
        <title>Mesoterricola silvestris gen. nov., sp. nov., Mesoterricola sediminis sp. nov., Geothrix oryzae sp. nov., Geothrix edaphica sp. nov., Geothrix rubra sp. nov., and Geothrix limicola sp. nov., six novel members of Acidobacteriota isolated from soils.</title>
        <authorList>
            <person name="Itoh H."/>
            <person name="Sugisawa Y."/>
            <person name="Mise K."/>
            <person name="Xu Z."/>
            <person name="Kuniyasu M."/>
            <person name="Ushijima N."/>
            <person name="Kawano K."/>
            <person name="Kobayashi E."/>
            <person name="Shiratori Y."/>
            <person name="Masuda Y."/>
            <person name="Senoo K."/>
        </authorList>
    </citation>
    <scope>NUCLEOTIDE SEQUENCE [LARGE SCALE GENOMIC DNA]</scope>
    <source>
        <strain evidence="14">Red222</strain>
    </source>
</reference>
<dbReference type="InterPro" id="IPR005762">
    <property type="entry name" value="MurD"/>
</dbReference>
<dbReference type="RefSeq" id="WP_286353442.1">
    <property type="nucleotide sequence ID" value="NZ_AP027079.1"/>
</dbReference>
<name>A0ABN6UXU7_9BACT</name>
<keyword evidence="8 9" id="KW-0131">Cell cycle</keyword>
<evidence type="ECO:0000256" key="2">
    <source>
        <dbReference type="ARBA" id="ARBA00004752"/>
    </source>
</evidence>
<dbReference type="GO" id="GO:0016874">
    <property type="term" value="F:ligase activity"/>
    <property type="evidence" value="ECO:0007669"/>
    <property type="project" value="UniProtKB-KW"/>
</dbReference>
<feature type="domain" description="Mur ligase central" evidence="12">
    <location>
        <begin position="112"/>
        <end position="282"/>
    </location>
</feature>
<sequence length="441" mass="46288">MRTVVMGAGRSGLAAARFLAAAGRPVVVTDSRSGPSPDLELALAKAGVPGVWGSHPEALLEGCGELVISPGIPRSAPFVAEALARGIPVIGEVELAHRVLRARNDGSLVLAVTGTNGKSTTTDLVAHLLRTAGSPSVACGNLGTPVIEAVAAGVPGTAYVVELSSYQLESLAGFHAEGAAFLNLTPDHLARHGTLEAYRQAKLRIFERQGAGDLRVVPAAHPEWWEDAPGMGRAARFGWTPCEAWCDGEGRLNLHGAGLLHRDELRLPGAHNVENALAAALLARHGGASLEAIREGLRSYPGLAHRIAFCGEKGGVRAYNDSKGTNVDATLTAIKALPGPLVLLLGGTDKGASYGPLRTALEGKLRRLVFLGEAIPQLTRDLGDLPHEVVPAFDDAVHAALTLARPGDQVLLSPACASFDQFDNFEQRGERFEALIRAWLQ</sequence>
<dbReference type="PROSITE" id="PS01011">
    <property type="entry name" value="FOLYLPOLYGLU_SYNT_1"/>
    <property type="match status" value="1"/>
</dbReference>
<evidence type="ECO:0000256" key="6">
    <source>
        <dbReference type="ARBA" id="ARBA00022741"/>
    </source>
</evidence>
<comment type="similarity">
    <text evidence="9">Belongs to the MurCDEF family.</text>
</comment>
<evidence type="ECO:0000256" key="4">
    <source>
        <dbReference type="ARBA" id="ARBA00022598"/>
    </source>
</evidence>
<dbReference type="HAMAP" id="MF_00639">
    <property type="entry name" value="MurD"/>
    <property type="match status" value="1"/>
</dbReference>
<keyword evidence="4 9" id="KW-0436">Ligase</keyword>
<dbReference type="Proteomes" id="UP001242010">
    <property type="component" value="Chromosome"/>
</dbReference>
<dbReference type="SUPFAM" id="SSF53623">
    <property type="entry name" value="MurD-like peptide ligases, catalytic domain"/>
    <property type="match status" value="1"/>
</dbReference>
<evidence type="ECO:0000259" key="11">
    <source>
        <dbReference type="Pfam" id="PF02875"/>
    </source>
</evidence>
<dbReference type="NCBIfam" id="TIGR01087">
    <property type="entry name" value="murD"/>
    <property type="match status" value="1"/>
</dbReference>
<evidence type="ECO:0000256" key="9">
    <source>
        <dbReference type="HAMAP-Rule" id="MF_00639"/>
    </source>
</evidence>
<organism evidence="13 14">
    <name type="scientific">Geothrix oryzae</name>
    <dbReference type="NCBI Taxonomy" id="2927975"/>
    <lineage>
        <taxon>Bacteria</taxon>
        <taxon>Pseudomonadati</taxon>
        <taxon>Acidobacteriota</taxon>
        <taxon>Holophagae</taxon>
        <taxon>Holophagales</taxon>
        <taxon>Holophagaceae</taxon>
        <taxon>Geothrix</taxon>
    </lineage>
</organism>
<feature type="binding site" evidence="9">
    <location>
        <begin position="114"/>
        <end position="120"/>
    </location>
    <ligand>
        <name>ATP</name>
        <dbReference type="ChEBI" id="CHEBI:30616"/>
    </ligand>
</feature>
<dbReference type="EC" id="6.3.2.9" evidence="9 10"/>
<dbReference type="SUPFAM" id="SSF53244">
    <property type="entry name" value="MurD-like peptide ligases, peptide-binding domain"/>
    <property type="match status" value="1"/>
</dbReference>
<evidence type="ECO:0000313" key="13">
    <source>
        <dbReference type="EMBL" id="BDU69717.1"/>
    </source>
</evidence>
<dbReference type="InterPro" id="IPR013221">
    <property type="entry name" value="Mur_ligase_cen"/>
</dbReference>
<evidence type="ECO:0000256" key="1">
    <source>
        <dbReference type="ARBA" id="ARBA00004496"/>
    </source>
</evidence>
<dbReference type="PANTHER" id="PTHR43692:SF1">
    <property type="entry name" value="UDP-N-ACETYLMURAMOYLALANINE--D-GLUTAMATE LIGASE"/>
    <property type="match status" value="1"/>
</dbReference>
<dbReference type="Pfam" id="PF02875">
    <property type="entry name" value="Mur_ligase_C"/>
    <property type="match status" value="1"/>
</dbReference>
<dbReference type="InterPro" id="IPR018109">
    <property type="entry name" value="Folylpolyglutamate_synth_CS"/>
</dbReference>
<evidence type="ECO:0000256" key="7">
    <source>
        <dbReference type="ARBA" id="ARBA00022840"/>
    </source>
</evidence>
<evidence type="ECO:0000256" key="10">
    <source>
        <dbReference type="RuleBase" id="RU003664"/>
    </source>
</evidence>
<dbReference type="Gene3D" id="3.40.50.720">
    <property type="entry name" value="NAD(P)-binding Rossmann-like Domain"/>
    <property type="match status" value="1"/>
</dbReference>
<evidence type="ECO:0000313" key="14">
    <source>
        <dbReference type="Proteomes" id="UP001242010"/>
    </source>
</evidence>
<keyword evidence="14" id="KW-1185">Reference proteome</keyword>
<keyword evidence="3 9" id="KW-0963">Cytoplasm</keyword>
<comment type="pathway">
    <text evidence="2 9 10">Cell wall biogenesis; peptidoglycan biosynthesis.</text>
</comment>
<dbReference type="PANTHER" id="PTHR43692">
    <property type="entry name" value="UDP-N-ACETYLMURAMOYLALANINE--D-GLUTAMATE LIGASE"/>
    <property type="match status" value="1"/>
</dbReference>
<evidence type="ECO:0000256" key="5">
    <source>
        <dbReference type="ARBA" id="ARBA00022618"/>
    </source>
</evidence>
<protein>
    <recommendedName>
        <fullName evidence="9 10">UDP-N-acetylmuramoylalanine--D-glutamate ligase</fullName>
        <ecNumber evidence="9 10">6.3.2.9</ecNumber>
    </recommendedName>
    <alternativeName>
        <fullName evidence="9">D-glutamic acid-adding enzyme</fullName>
    </alternativeName>
    <alternativeName>
        <fullName evidence="9">UDP-N-acetylmuramoyl-L-alanyl-D-glutamate synthetase</fullName>
    </alternativeName>
</protein>